<organism evidence="3 4">
    <name type="scientific">Rhizoctonia solani</name>
    <dbReference type="NCBI Taxonomy" id="456999"/>
    <lineage>
        <taxon>Eukaryota</taxon>
        <taxon>Fungi</taxon>
        <taxon>Dikarya</taxon>
        <taxon>Basidiomycota</taxon>
        <taxon>Agaricomycotina</taxon>
        <taxon>Agaricomycetes</taxon>
        <taxon>Cantharellales</taxon>
        <taxon>Ceratobasidiaceae</taxon>
        <taxon>Rhizoctonia</taxon>
    </lineage>
</organism>
<evidence type="ECO:0000313" key="4">
    <source>
        <dbReference type="Proteomes" id="UP000663840"/>
    </source>
</evidence>
<feature type="compositionally biased region" description="Polar residues" evidence="1">
    <location>
        <begin position="369"/>
        <end position="383"/>
    </location>
</feature>
<name>A0A8H3GVK0_9AGAM</name>
<evidence type="ECO:0000256" key="2">
    <source>
        <dbReference type="SAM" id="Phobius"/>
    </source>
</evidence>
<gene>
    <name evidence="3" type="ORF">RDB_LOCUS115668</name>
</gene>
<protein>
    <submittedName>
        <fullName evidence="3">Uncharacterized protein</fullName>
    </submittedName>
</protein>
<keyword evidence="2" id="KW-0472">Membrane</keyword>
<feature type="region of interest" description="Disordered" evidence="1">
    <location>
        <begin position="351"/>
        <end position="383"/>
    </location>
</feature>
<feature type="transmembrane region" description="Helical" evidence="2">
    <location>
        <begin position="5"/>
        <end position="23"/>
    </location>
</feature>
<feature type="transmembrane region" description="Helical" evidence="2">
    <location>
        <begin position="35"/>
        <end position="56"/>
    </location>
</feature>
<feature type="region of interest" description="Disordered" evidence="1">
    <location>
        <begin position="286"/>
        <end position="313"/>
    </location>
</feature>
<keyword evidence="2" id="KW-0812">Transmembrane</keyword>
<feature type="transmembrane region" description="Helical" evidence="2">
    <location>
        <begin position="63"/>
        <end position="83"/>
    </location>
</feature>
<comment type="caution">
    <text evidence="3">The sequence shown here is derived from an EMBL/GenBank/DDBJ whole genome shotgun (WGS) entry which is preliminary data.</text>
</comment>
<proteinExistence type="predicted"/>
<keyword evidence="2" id="KW-1133">Transmembrane helix</keyword>
<dbReference type="AlphaFoldDB" id="A0A8H3GVK0"/>
<accession>A0A8H3GVK0</accession>
<dbReference type="Proteomes" id="UP000663840">
    <property type="component" value="Unassembled WGS sequence"/>
</dbReference>
<reference evidence="3" key="1">
    <citation type="submission" date="2021-01" db="EMBL/GenBank/DDBJ databases">
        <authorList>
            <person name="Kaushik A."/>
        </authorList>
    </citation>
    <scope>NUCLEOTIDE SEQUENCE</scope>
    <source>
        <strain evidence="3">AG1-1A</strain>
    </source>
</reference>
<evidence type="ECO:0000313" key="3">
    <source>
        <dbReference type="EMBL" id="CAE6470519.1"/>
    </source>
</evidence>
<sequence length="827" mass="89785">MLTSLVGHLVSLTVLFTVLLAFFKTIFDFTTEGPWLSGIASAVLLSFWELIVFPLLTVITLPFLFAFIIIIMIAAIPFVALVLTSVATSVSPSHFHWILELAIGMVSSINRKVACFAASTAPVSKIIHNPNKLPLPDRKLASEPTLINHEPPTPPMKTETTHIISKRRRPINYSRSQCSIPLDRLDDTYARLNAHIVRFRSNNFRFKPSKEHTNIARVFTPTTLINTAVAPNCQNQVVDIVTSSPELIDSPVIQKNIPTLEPNIEFGDFEGVNRQEHDQDNALNKVLPEAPETPPVVSDTERASHHSDHQPTDILETSTSVNQDAIVPLSSAITYPQSIAEAKIQVDFTPTFTAPPTEQKTPEPAGDITNESFTDPSGPRNTDSCVTGIKTSFDAPTSVISENQLDARVFTSYLTAEATEPNSIFTQTIPSSAKTESHIIPNDRAYFNSPPLDRGPPSPSVSDDILQGMTEVVSVPKLQEPQAGMEPFVDDFVEAPSVLDISAPMYVDELTQLGFTYDPLGTNHLDSTLVPGPTGDCLSTVYMDHDPSSSSDADFLELAAATLAAEGMDWDLTLATPSASGSASSEDMLAQPPTDMELLELDTLLNIAGLSHYTTIPQTLDTISQEINTSSEDTLMTVPTDEEFLALAGAALSEEVIRTGISDFDFTDIDMNPANINTPFLDASQLQLLDQAALSIIDDLSNGILDLPGTSDSNEPTYLEFNDSASGSYIDPDELVRMWSDFCRAHYSGDRPTPNVVGYIEEDIAQGPITVGVTDTACSSTHTLVNEACPPATATSVSTLQTRKIKGLPLRRRAIENNARSLASQTD</sequence>
<evidence type="ECO:0000256" key="1">
    <source>
        <dbReference type="SAM" id="MobiDB-lite"/>
    </source>
</evidence>
<feature type="compositionally biased region" description="Basic and acidic residues" evidence="1">
    <location>
        <begin position="299"/>
        <end position="311"/>
    </location>
</feature>
<dbReference type="EMBL" id="CAJMWR010003797">
    <property type="protein sequence ID" value="CAE6470519.1"/>
    <property type="molecule type" value="Genomic_DNA"/>
</dbReference>